<dbReference type="OrthoDB" id="78669at2759"/>
<dbReference type="AlphaFoldDB" id="W4FPT7"/>
<dbReference type="SUPFAM" id="SSF161111">
    <property type="entry name" value="Cation efflux protein transmembrane domain-like"/>
    <property type="match status" value="1"/>
</dbReference>
<keyword evidence="3" id="KW-0813">Transport</keyword>
<name>W4FPT7_APHAT</name>
<evidence type="ECO:0000256" key="5">
    <source>
        <dbReference type="ARBA" id="ARBA00022989"/>
    </source>
</evidence>
<dbReference type="InterPro" id="IPR045316">
    <property type="entry name" value="Msc2-like"/>
</dbReference>
<feature type="transmembrane region" description="Helical" evidence="9">
    <location>
        <begin position="108"/>
        <end position="131"/>
    </location>
</feature>
<feature type="region of interest" description="Disordered" evidence="8">
    <location>
        <begin position="666"/>
        <end position="695"/>
    </location>
</feature>
<dbReference type="EMBL" id="KI913176">
    <property type="protein sequence ID" value="ETV69502.1"/>
    <property type="molecule type" value="Genomic_DNA"/>
</dbReference>
<feature type="domain" description="Cation efflux protein transmembrane" evidence="10">
    <location>
        <begin position="378"/>
        <end position="582"/>
    </location>
</feature>
<feature type="transmembrane region" description="Helical" evidence="9">
    <location>
        <begin position="479"/>
        <end position="499"/>
    </location>
</feature>
<feature type="transmembrane region" description="Helical" evidence="9">
    <location>
        <begin position="442"/>
        <end position="463"/>
    </location>
</feature>
<dbReference type="GeneID" id="20816864"/>
<dbReference type="GO" id="GO:0016020">
    <property type="term" value="C:membrane"/>
    <property type="evidence" value="ECO:0007669"/>
    <property type="project" value="UniProtKB-SubCell"/>
</dbReference>
<evidence type="ECO:0000256" key="2">
    <source>
        <dbReference type="ARBA" id="ARBA00008873"/>
    </source>
</evidence>
<evidence type="ECO:0000256" key="9">
    <source>
        <dbReference type="SAM" id="Phobius"/>
    </source>
</evidence>
<feature type="transmembrane region" description="Helical" evidence="9">
    <location>
        <begin position="185"/>
        <end position="203"/>
    </location>
</feature>
<gene>
    <name evidence="12" type="ORF">B5M09_006259</name>
    <name evidence="11" type="ORF">H257_14868</name>
</gene>
<feature type="transmembrane region" description="Helical" evidence="9">
    <location>
        <begin position="264"/>
        <end position="282"/>
    </location>
</feature>
<evidence type="ECO:0000256" key="6">
    <source>
        <dbReference type="ARBA" id="ARBA00023065"/>
    </source>
</evidence>
<keyword evidence="7 9" id="KW-0472">Membrane</keyword>
<dbReference type="GO" id="GO:0006882">
    <property type="term" value="P:intracellular zinc ion homeostasis"/>
    <property type="evidence" value="ECO:0007669"/>
    <property type="project" value="InterPro"/>
</dbReference>
<evidence type="ECO:0000256" key="7">
    <source>
        <dbReference type="ARBA" id="ARBA00023136"/>
    </source>
</evidence>
<evidence type="ECO:0000259" key="10">
    <source>
        <dbReference type="Pfam" id="PF01545"/>
    </source>
</evidence>
<comment type="subcellular location">
    <subcellularLocation>
        <location evidence="1">Membrane</location>
        <topology evidence="1">Multi-pass membrane protein</topology>
    </subcellularLocation>
</comment>
<dbReference type="InterPro" id="IPR058533">
    <property type="entry name" value="Cation_efflux_TM"/>
</dbReference>
<reference evidence="12 13" key="2">
    <citation type="submission" date="2018-07" db="EMBL/GenBank/DDBJ databases">
        <title>Annotation of Aphanomyces astaci genome assembly.</title>
        <authorList>
            <person name="Studholme D.J."/>
        </authorList>
    </citation>
    <scope>NUCLEOTIDE SEQUENCE [LARGE SCALE GENOMIC DNA]</scope>
    <source>
        <strain evidence="12">Pc</strain>
    </source>
</reference>
<dbReference type="Proteomes" id="UP000284702">
    <property type="component" value="Unassembled WGS sequence"/>
</dbReference>
<dbReference type="Gene3D" id="1.20.1510.10">
    <property type="entry name" value="Cation efflux protein transmembrane domain"/>
    <property type="match status" value="1"/>
</dbReference>
<dbReference type="EMBL" id="MZMZ02003067">
    <property type="protein sequence ID" value="RQM22908.1"/>
    <property type="molecule type" value="Genomic_DNA"/>
</dbReference>
<protein>
    <recommendedName>
        <fullName evidence="10">Cation efflux protein transmembrane domain-containing protein</fullName>
    </recommendedName>
</protein>
<dbReference type="InterPro" id="IPR027469">
    <property type="entry name" value="Cation_efflux_TMD_sf"/>
</dbReference>
<keyword evidence="5 9" id="KW-1133">Transmembrane helix</keyword>
<evidence type="ECO:0000256" key="3">
    <source>
        <dbReference type="ARBA" id="ARBA00022448"/>
    </source>
</evidence>
<dbReference type="InterPro" id="IPR002524">
    <property type="entry name" value="Cation_efflux"/>
</dbReference>
<feature type="transmembrane region" description="Helical" evidence="9">
    <location>
        <begin position="520"/>
        <end position="542"/>
    </location>
</feature>
<dbReference type="STRING" id="112090.W4FPT7"/>
<evidence type="ECO:0000256" key="1">
    <source>
        <dbReference type="ARBA" id="ARBA00004141"/>
    </source>
</evidence>
<keyword evidence="13" id="KW-1185">Reference proteome</keyword>
<reference evidence="11" key="1">
    <citation type="submission" date="2013-12" db="EMBL/GenBank/DDBJ databases">
        <title>The Genome Sequence of Aphanomyces astaci APO3.</title>
        <authorList>
            <consortium name="The Broad Institute Genomics Platform"/>
            <person name="Russ C."/>
            <person name="Tyler B."/>
            <person name="van West P."/>
            <person name="Dieguez-Uribeondo J."/>
            <person name="Young S.K."/>
            <person name="Zeng Q."/>
            <person name="Gargeya S."/>
            <person name="Fitzgerald M."/>
            <person name="Abouelleil A."/>
            <person name="Alvarado L."/>
            <person name="Chapman S.B."/>
            <person name="Gainer-Dewar J."/>
            <person name="Goldberg J."/>
            <person name="Griggs A."/>
            <person name="Gujja S."/>
            <person name="Hansen M."/>
            <person name="Howarth C."/>
            <person name="Imamovic A."/>
            <person name="Ireland A."/>
            <person name="Larimer J."/>
            <person name="McCowan C."/>
            <person name="Murphy C."/>
            <person name="Pearson M."/>
            <person name="Poon T.W."/>
            <person name="Priest M."/>
            <person name="Roberts A."/>
            <person name="Saif S."/>
            <person name="Shea T."/>
            <person name="Sykes S."/>
            <person name="Wortman J."/>
            <person name="Nusbaum C."/>
            <person name="Birren B."/>
        </authorList>
    </citation>
    <scope>NUCLEOTIDE SEQUENCE [LARGE SCALE GENOMIC DNA]</scope>
    <source>
        <strain evidence="11">APO3</strain>
    </source>
</reference>
<feature type="transmembrane region" description="Helical" evidence="9">
    <location>
        <begin position="548"/>
        <end position="574"/>
    </location>
</feature>
<feature type="transmembrane region" description="Helical" evidence="9">
    <location>
        <begin position="151"/>
        <end position="173"/>
    </location>
</feature>
<keyword evidence="4 9" id="KW-0812">Transmembrane</keyword>
<dbReference type="PANTHER" id="PTHR45755">
    <property type="match status" value="1"/>
</dbReference>
<evidence type="ECO:0000256" key="8">
    <source>
        <dbReference type="SAM" id="MobiDB-lite"/>
    </source>
</evidence>
<organism evidence="11">
    <name type="scientific">Aphanomyces astaci</name>
    <name type="common">Crayfish plague agent</name>
    <dbReference type="NCBI Taxonomy" id="112090"/>
    <lineage>
        <taxon>Eukaryota</taxon>
        <taxon>Sar</taxon>
        <taxon>Stramenopiles</taxon>
        <taxon>Oomycota</taxon>
        <taxon>Saprolegniomycetes</taxon>
        <taxon>Saprolegniales</taxon>
        <taxon>Verrucalvaceae</taxon>
        <taxon>Aphanomyces</taxon>
    </lineage>
</organism>
<feature type="transmembrane region" description="Helical" evidence="9">
    <location>
        <begin position="410"/>
        <end position="430"/>
    </location>
</feature>
<feature type="transmembrane region" description="Helical" evidence="9">
    <location>
        <begin position="320"/>
        <end position="341"/>
    </location>
</feature>
<evidence type="ECO:0000256" key="4">
    <source>
        <dbReference type="ARBA" id="ARBA00022692"/>
    </source>
</evidence>
<feature type="transmembrane region" description="Helical" evidence="9">
    <location>
        <begin position="377"/>
        <end position="398"/>
    </location>
</feature>
<evidence type="ECO:0000313" key="11">
    <source>
        <dbReference type="EMBL" id="ETV69502.1"/>
    </source>
</evidence>
<evidence type="ECO:0000313" key="12">
    <source>
        <dbReference type="EMBL" id="RQM22908.1"/>
    </source>
</evidence>
<feature type="transmembrane region" description="Helical" evidence="9">
    <location>
        <begin position="52"/>
        <end position="69"/>
    </location>
</feature>
<sequence>MFDSVLFHDHPPVPEESTWIAAGSALTQLTWLYLLGRITFTSDDLTTAMGNLPWMFGVVGVIAAVLLSSPSSSFRPSSSPSSPSLKGKAVPTSTTDHHLVRAGIQGGLLATLFLLRMCMLHFCGLQFASLVESASYCLAEPLSKALRSTHAPVHGIMAIAGGYALALVFPCIISTSSSSSSTGPSLLFHMSLFAASVALQHMYRSLQPSQPCQTTTNVTILTHTVVVYVTAAMVTALASHCLIPSPSIHLPPLEQPQSHGVGSIISLIVVGILSMLLPATTFQDDDMDSRQAHWNVSVRLAVQFPLALVTSWLPGGTNTWHLVVHAIVSWTALSSIAWGWWLYLSTLHKPAAALRPSAATSCILVTWHALAPATQKILLFLTGNIVYMFVEFAVGYMTNSLGLLSDAGHMLFDNGALVIGLGASLAATWPRTARFPYGFDRIQVLSGFVNSLLLLVMAVHFMLEAVDRVLDPPTITTDHLLLTSVGGLVMNGVGLVWFHDLAHGHSHGDGSDGGCMSKDANLVGVYLHVLADTMGSVGVILSSVCIDWFGWFIMDPICSGFISIVIVLSTLPLLRDTMAQLMQGIPSSSAAAVELARQRVAQLPFVHHVDQVHAWSHAGNLVVTMHVVVLENVGEAVTRIRHVIAQAVHVHQLTVQVTHVTEPLDSDQISDHHHHGSSSDHHHGHSHSHGGCAHH</sequence>
<comment type="similarity">
    <text evidence="2">Belongs to the cation diffusion facilitator (CDF) transporter (TC 2.A.4) family. SLC30A subfamily.</text>
</comment>
<keyword evidence="6" id="KW-0406">Ion transport</keyword>
<feature type="transmembrane region" description="Helical" evidence="9">
    <location>
        <begin position="223"/>
        <end position="243"/>
    </location>
</feature>
<feature type="compositionally biased region" description="Basic residues" evidence="8">
    <location>
        <begin position="672"/>
        <end position="695"/>
    </location>
</feature>
<dbReference type="Pfam" id="PF01545">
    <property type="entry name" value="Cation_efflux"/>
    <property type="match status" value="1"/>
</dbReference>
<dbReference type="RefSeq" id="XP_009841075.1">
    <property type="nucleotide sequence ID" value="XM_009842773.1"/>
</dbReference>
<evidence type="ECO:0000313" key="13">
    <source>
        <dbReference type="Proteomes" id="UP000284702"/>
    </source>
</evidence>
<dbReference type="NCBIfam" id="TIGR01297">
    <property type="entry name" value="CDF"/>
    <property type="match status" value="1"/>
</dbReference>
<dbReference type="VEuPathDB" id="FungiDB:H257_14868"/>
<dbReference type="GO" id="GO:0005385">
    <property type="term" value="F:zinc ion transmembrane transporter activity"/>
    <property type="evidence" value="ECO:0007669"/>
    <property type="project" value="InterPro"/>
</dbReference>
<dbReference type="GO" id="GO:0005794">
    <property type="term" value="C:Golgi apparatus"/>
    <property type="evidence" value="ECO:0007669"/>
    <property type="project" value="TreeGrafter"/>
</dbReference>
<dbReference type="PANTHER" id="PTHR45755:SF4">
    <property type="entry name" value="ZINC TRANSPORTER 7"/>
    <property type="match status" value="1"/>
</dbReference>
<accession>W4FPT7</accession>
<proteinExistence type="inferred from homology"/>